<dbReference type="STRING" id="765257.A0A0C9YF45"/>
<name>A0A0C9YF45_9AGAM</name>
<reference evidence="1 2" key="1">
    <citation type="submission" date="2014-04" db="EMBL/GenBank/DDBJ databases">
        <authorList>
            <consortium name="DOE Joint Genome Institute"/>
            <person name="Kuo A."/>
            <person name="Kohler A."/>
            <person name="Costa M.D."/>
            <person name="Nagy L.G."/>
            <person name="Floudas D."/>
            <person name="Copeland A."/>
            <person name="Barry K.W."/>
            <person name="Cichocki N."/>
            <person name="Veneault-Fourrey C."/>
            <person name="LaButti K."/>
            <person name="Lindquist E.A."/>
            <person name="Lipzen A."/>
            <person name="Lundell T."/>
            <person name="Morin E."/>
            <person name="Murat C."/>
            <person name="Sun H."/>
            <person name="Tunlid A."/>
            <person name="Henrissat B."/>
            <person name="Grigoriev I.V."/>
            <person name="Hibbett D.S."/>
            <person name="Martin F."/>
            <person name="Nordberg H.P."/>
            <person name="Cantor M.N."/>
            <person name="Hua S.X."/>
        </authorList>
    </citation>
    <scope>NUCLEOTIDE SEQUENCE [LARGE SCALE GENOMIC DNA]</scope>
    <source>
        <strain evidence="1 2">441</strain>
    </source>
</reference>
<dbReference type="Proteomes" id="UP000054018">
    <property type="component" value="Unassembled WGS sequence"/>
</dbReference>
<dbReference type="HOGENOM" id="CLU_1176169_0_0_1"/>
<reference evidence="2" key="2">
    <citation type="submission" date="2015-01" db="EMBL/GenBank/DDBJ databases">
        <title>Evolutionary Origins and Diversification of the Mycorrhizal Mutualists.</title>
        <authorList>
            <consortium name="DOE Joint Genome Institute"/>
            <consortium name="Mycorrhizal Genomics Consortium"/>
            <person name="Kohler A."/>
            <person name="Kuo A."/>
            <person name="Nagy L.G."/>
            <person name="Floudas D."/>
            <person name="Copeland A."/>
            <person name="Barry K.W."/>
            <person name="Cichocki N."/>
            <person name="Veneault-Fourrey C."/>
            <person name="LaButti K."/>
            <person name="Lindquist E.A."/>
            <person name="Lipzen A."/>
            <person name="Lundell T."/>
            <person name="Morin E."/>
            <person name="Murat C."/>
            <person name="Riley R."/>
            <person name="Ohm R."/>
            <person name="Sun H."/>
            <person name="Tunlid A."/>
            <person name="Henrissat B."/>
            <person name="Grigoriev I.V."/>
            <person name="Hibbett D.S."/>
            <person name="Martin F."/>
        </authorList>
    </citation>
    <scope>NUCLEOTIDE SEQUENCE [LARGE SCALE GENOMIC DNA]</scope>
    <source>
        <strain evidence="2">441</strain>
    </source>
</reference>
<keyword evidence="2" id="KW-1185">Reference proteome</keyword>
<dbReference type="EMBL" id="KN833899">
    <property type="protein sequence ID" value="KIK15251.1"/>
    <property type="molecule type" value="Genomic_DNA"/>
</dbReference>
<proteinExistence type="predicted"/>
<accession>A0A0C9YF45</accession>
<dbReference type="AlphaFoldDB" id="A0A0C9YF45"/>
<protein>
    <submittedName>
        <fullName evidence="1">Uncharacterized protein</fullName>
    </submittedName>
</protein>
<gene>
    <name evidence="1" type="ORF">PISMIDRAFT_31031</name>
</gene>
<evidence type="ECO:0000313" key="2">
    <source>
        <dbReference type="Proteomes" id="UP000054018"/>
    </source>
</evidence>
<evidence type="ECO:0000313" key="1">
    <source>
        <dbReference type="EMBL" id="KIK15251.1"/>
    </source>
</evidence>
<sequence length="194" mass="21298">MWLDNVPRDATHEELCLKVTGDGVTSILLISRSNCTFVNFNTEGSLHGHQLCPQDRRGPRLVRRACRREDDLRAGVEGQCGMGVHMEYSARKVKGPLSSSMDDDKSIASDVSGISIQSQVSPMPSDDDAANEQSSTVKACAVSSCASTNANFLARRVPRRVFILKSLTRFYSLELSAERGLWATQKHSKVILGQ</sequence>
<dbReference type="OrthoDB" id="6103986at2759"/>
<organism evidence="1 2">
    <name type="scientific">Pisolithus microcarpus 441</name>
    <dbReference type="NCBI Taxonomy" id="765257"/>
    <lineage>
        <taxon>Eukaryota</taxon>
        <taxon>Fungi</taxon>
        <taxon>Dikarya</taxon>
        <taxon>Basidiomycota</taxon>
        <taxon>Agaricomycotina</taxon>
        <taxon>Agaricomycetes</taxon>
        <taxon>Agaricomycetidae</taxon>
        <taxon>Boletales</taxon>
        <taxon>Sclerodermatineae</taxon>
        <taxon>Pisolithaceae</taxon>
        <taxon>Pisolithus</taxon>
    </lineage>
</organism>